<keyword evidence="2" id="KW-1185">Reference proteome</keyword>
<sequence length="1383" mass="150448">MISMETYPATVCPSISHVLSPPRSSLHFTSPPSSSSLERRCPRAPDLPADHSFPTATTLTSSDDGNSLRAAPSSSMTRSARRAPTSARVFAPLTPILASPLTTPATSLSPNTFCLSADTEDEKNRGRVGHATVDLDYLDRGGFTGITRRAMSPGPTLTPTWTSTPPTPPPKYAHRTSNSLSSKPISAPAVTSTSFPDSVLTNKSSEPCPRRRASLPPMSLSKTLPETPPPPPSSIFKNVPPSPASKSTPRSNGNSPRTFVLDQDADHAREQSNDKLALPGVLQTKPLFHFVPDTSDKEDYSPIAEEATPRNDLEDSADLSMIVDDLGLLSRDRSSENRDKVRKYHALMELLSTEMGYLLDLKILVSVYLRLLPILTCRPATSPSHFSSASNLSFSRSQSSSTMAAPLNENVRASSYSYLPGLNSPVPTKIFSESQSISFHQPNNTYVPRERNKYVSRHLFSSAGLDLITRNAEELLKIHEHFVQELQAAIAPFGFFMALESSHGDIDSARQRRQGIGTSSDNLQGALYAVASLFVERASGFNEYQAFCSGHPEAFDLVRKVQQEHPVEWEHFERRCASMASDMCSNASEHLSSMAGVTEDDQNGAGGQAGSKKRRHSLSSLEAAPRPQTLAQVRSNSNLKVPLSASEIGHSDRAKRDRAHRLVFMDYLIKPVQRICKYPLLLDQLQIASSGSKSASGSSRDSSVLSSRACLTSPESETDAVHEALIAMRTVANSVDEARRRQDLAMKSSLIVSRITQAVVSATSSYTRIQSLTTAFLSSLGPCHLAGSLDVVHYHANYSGSGGTVKAKYLGAFLYPGGYIVLVKVTKGKVYEPKHWFSLTGFDLVDAKTDDALLPSWFRLSCKGHVFELAASCRREKDIWMDGIHHTLQTVPYWTEEPLSSLQAEGKADMISSMLEDTPYEAISPLPTIQSIPELDMDSFSDFNENPPAFARRAEPRTARSLSKGEYLGRYDPAPTIGGPSRRSSSASSKGFLSPLSESDTIHLVRSTAPAREQVDRGLLDVFSENCLSARFHANTHEEELFHAQKVSRSFSRSSSGLTMAGAMSVAAKNRLTKRESVLVPRRKSFADGYGLPSDSAEACVTTFCPPLSKVPGKRKHPKKLRIIAVPRSASSDGEEDRTEILPDSPTPISQCSSVSASLPASLALSPISGSAPFSAPAIITNGHITQRPEFLAVRRDDFMPKRSRSMVDGVRGFFNSRTPSPTLATSQGPLESGGVNLTPSRSKWWSKESLRRRVRSAPDVPAEELPANLTSKSLNGLMSLPRPSLGSSERPVSQPDLKRLGTFPQSAGPSSTFGLELPTPTRKKSIFSAHSIRRRSTASATISTSRMGEQTTSPRSMRMHRNLSFLQRFSPLSPSTVSQTSG</sequence>
<dbReference type="EMBL" id="MU267614">
    <property type="protein sequence ID" value="KAH7914400.1"/>
    <property type="molecule type" value="Genomic_DNA"/>
</dbReference>
<proteinExistence type="predicted"/>
<organism evidence="1 2">
    <name type="scientific">Hygrophoropsis aurantiaca</name>
    <dbReference type="NCBI Taxonomy" id="72124"/>
    <lineage>
        <taxon>Eukaryota</taxon>
        <taxon>Fungi</taxon>
        <taxon>Dikarya</taxon>
        <taxon>Basidiomycota</taxon>
        <taxon>Agaricomycotina</taxon>
        <taxon>Agaricomycetes</taxon>
        <taxon>Agaricomycetidae</taxon>
        <taxon>Boletales</taxon>
        <taxon>Coniophorineae</taxon>
        <taxon>Hygrophoropsidaceae</taxon>
        <taxon>Hygrophoropsis</taxon>
    </lineage>
</organism>
<gene>
    <name evidence="1" type="ORF">BJ138DRAFT_1143944</name>
</gene>
<name>A0ACB8ALR3_9AGAM</name>
<evidence type="ECO:0000313" key="1">
    <source>
        <dbReference type="EMBL" id="KAH7914400.1"/>
    </source>
</evidence>
<reference evidence="1" key="1">
    <citation type="journal article" date="2021" name="New Phytol.">
        <title>Evolutionary innovations through gain and loss of genes in the ectomycorrhizal Boletales.</title>
        <authorList>
            <person name="Wu G."/>
            <person name="Miyauchi S."/>
            <person name="Morin E."/>
            <person name="Kuo A."/>
            <person name="Drula E."/>
            <person name="Varga T."/>
            <person name="Kohler A."/>
            <person name="Feng B."/>
            <person name="Cao Y."/>
            <person name="Lipzen A."/>
            <person name="Daum C."/>
            <person name="Hundley H."/>
            <person name="Pangilinan J."/>
            <person name="Johnson J."/>
            <person name="Barry K."/>
            <person name="LaButti K."/>
            <person name="Ng V."/>
            <person name="Ahrendt S."/>
            <person name="Min B."/>
            <person name="Choi I.G."/>
            <person name="Park H."/>
            <person name="Plett J.M."/>
            <person name="Magnuson J."/>
            <person name="Spatafora J.W."/>
            <person name="Nagy L.G."/>
            <person name="Henrissat B."/>
            <person name="Grigoriev I.V."/>
            <person name="Yang Z.L."/>
            <person name="Xu J."/>
            <person name="Martin F.M."/>
        </authorList>
    </citation>
    <scope>NUCLEOTIDE SEQUENCE</scope>
    <source>
        <strain evidence="1">ATCC 28755</strain>
    </source>
</reference>
<comment type="caution">
    <text evidence="1">The sequence shown here is derived from an EMBL/GenBank/DDBJ whole genome shotgun (WGS) entry which is preliminary data.</text>
</comment>
<protein>
    <submittedName>
        <fullName evidence="1">Uncharacterized protein</fullName>
    </submittedName>
</protein>
<evidence type="ECO:0000313" key="2">
    <source>
        <dbReference type="Proteomes" id="UP000790377"/>
    </source>
</evidence>
<accession>A0ACB8ALR3</accession>
<dbReference type="Proteomes" id="UP000790377">
    <property type="component" value="Unassembled WGS sequence"/>
</dbReference>